<keyword evidence="2 6" id="KW-0805">Transcription regulation</keyword>
<evidence type="ECO:0000256" key="1">
    <source>
        <dbReference type="ARBA" id="ARBA00010641"/>
    </source>
</evidence>
<proteinExistence type="inferred from homology"/>
<dbReference type="PROSITE" id="PS01063">
    <property type="entry name" value="SIGMA70_ECF"/>
    <property type="match status" value="1"/>
</dbReference>
<dbReference type="InterPro" id="IPR013249">
    <property type="entry name" value="RNA_pol_sigma70_r4_t2"/>
</dbReference>
<evidence type="ECO:0000256" key="2">
    <source>
        <dbReference type="ARBA" id="ARBA00023015"/>
    </source>
</evidence>
<dbReference type="InterPro" id="IPR014284">
    <property type="entry name" value="RNA_pol_sigma-70_dom"/>
</dbReference>
<gene>
    <name evidence="9" type="ORF">HNQ85_002236</name>
</gene>
<comment type="similarity">
    <text evidence="1 6">Belongs to the sigma-70 factor family. ECF subfamily.</text>
</comment>
<evidence type="ECO:0000256" key="3">
    <source>
        <dbReference type="ARBA" id="ARBA00023082"/>
    </source>
</evidence>
<dbReference type="Pfam" id="PF08281">
    <property type="entry name" value="Sigma70_r4_2"/>
    <property type="match status" value="1"/>
</dbReference>
<dbReference type="GO" id="GO:0003677">
    <property type="term" value="F:DNA binding"/>
    <property type="evidence" value="ECO:0007669"/>
    <property type="project" value="UniProtKB-KW"/>
</dbReference>
<dbReference type="InterPro" id="IPR036388">
    <property type="entry name" value="WH-like_DNA-bd_sf"/>
</dbReference>
<dbReference type="GO" id="GO:0006950">
    <property type="term" value="P:response to stress"/>
    <property type="evidence" value="ECO:0007669"/>
    <property type="project" value="UniProtKB-ARBA"/>
</dbReference>
<evidence type="ECO:0000256" key="5">
    <source>
        <dbReference type="ARBA" id="ARBA00023163"/>
    </source>
</evidence>
<evidence type="ECO:0000256" key="4">
    <source>
        <dbReference type="ARBA" id="ARBA00023125"/>
    </source>
</evidence>
<dbReference type="PANTHER" id="PTHR43133">
    <property type="entry name" value="RNA POLYMERASE ECF-TYPE SIGMA FACTO"/>
    <property type="match status" value="1"/>
</dbReference>
<dbReference type="SUPFAM" id="SSF88946">
    <property type="entry name" value="Sigma2 domain of RNA polymerase sigma factors"/>
    <property type="match status" value="1"/>
</dbReference>
<keyword evidence="3 6" id="KW-0731">Sigma factor</keyword>
<keyword evidence="5 6" id="KW-0804">Transcription</keyword>
<dbReference type="InterPro" id="IPR013324">
    <property type="entry name" value="RNA_pol_sigma_r3/r4-like"/>
</dbReference>
<dbReference type="Gene3D" id="1.10.10.10">
    <property type="entry name" value="Winged helix-like DNA-binding domain superfamily/Winged helix DNA-binding domain"/>
    <property type="match status" value="1"/>
</dbReference>
<dbReference type="InterPro" id="IPR007627">
    <property type="entry name" value="RNA_pol_sigma70_r2"/>
</dbReference>
<dbReference type="CDD" id="cd06171">
    <property type="entry name" value="Sigma70_r4"/>
    <property type="match status" value="1"/>
</dbReference>
<dbReference type="SUPFAM" id="SSF88659">
    <property type="entry name" value="Sigma3 and sigma4 domains of RNA polymerase sigma factors"/>
    <property type="match status" value="1"/>
</dbReference>
<dbReference type="Pfam" id="PF04542">
    <property type="entry name" value="Sigma70_r2"/>
    <property type="match status" value="1"/>
</dbReference>
<evidence type="ECO:0000313" key="9">
    <source>
        <dbReference type="EMBL" id="MBA2871946.1"/>
    </source>
</evidence>
<accession>A0A7W0BX56</accession>
<dbReference type="EMBL" id="JACDUU010000005">
    <property type="protein sequence ID" value="MBA2871946.1"/>
    <property type="molecule type" value="Genomic_DNA"/>
</dbReference>
<keyword evidence="4 6" id="KW-0238">DNA-binding</keyword>
<dbReference type="Gene3D" id="1.10.1740.10">
    <property type="match status" value="1"/>
</dbReference>
<evidence type="ECO:0000256" key="6">
    <source>
        <dbReference type="RuleBase" id="RU000716"/>
    </source>
</evidence>
<dbReference type="GO" id="GO:0006352">
    <property type="term" value="P:DNA-templated transcription initiation"/>
    <property type="evidence" value="ECO:0007669"/>
    <property type="project" value="InterPro"/>
</dbReference>
<dbReference type="NCBIfam" id="TIGR02937">
    <property type="entry name" value="sigma70-ECF"/>
    <property type="match status" value="1"/>
</dbReference>
<evidence type="ECO:0000313" key="10">
    <source>
        <dbReference type="Proteomes" id="UP000580891"/>
    </source>
</evidence>
<dbReference type="AlphaFoldDB" id="A0A7W0BX56"/>
<sequence>MKKVEFQLSKHEAEQLFREYGEYVYRTALFLTRSRTHADDIVQETFVRIYTKFHTYDKAKPIKPWIYKITINVTRNYLKKQKIYNLFKAGKLTNDHSYDSLESVYLHKAELNELWELVNKLSQKSREILILHYYLELTLPEIAEILDVPLGTCKSRLHTALTQLRKKAKEEHLFYFMEDSV</sequence>
<evidence type="ECO:0000259" key="8">
    <source>
        <dbReference type="Pfam" id="PF08281"/>
    </source>
</evidence>
<dbReference type="InterPro" id="IPR000838">
    <property type="entry name" value="RNA_pol_sigma70_ECF_CS"/>
</dbReference>
<dbReference type="RefSeq" id="WP_343046506.1">
    <property type="nucleotide sequence ID" value="NZ_JACDUU010000005.1"/>
</dbReference>
<dbReference type="InterPro" id="IPR013325">
    <property type="entry name" value="RNA_pol_sigma_r2"/>
</dbReference>
<organism evidence="9 10">
    <name type="scientific">[Anoxybacillus] calidus</name>
    <dbReference type="NCBI Taxonomy" id="575178"/>
    <lineage>
        <taxon>Bacteria</taxon>
        <taxon>Bacillati</taxon>
        <taxon>Bacillota</taxon>
        <taxon>Bacilli</taxon>
        <taxon>Bacillales</taxon>
        <taxon>Anoxybacillaceae</taxon>
        <taxon>Paranoxybacillus</taxon>
    </lineage>
</organism>
<dbReference type="PANTHER" id="PTHR43133:SF60">
    <property type="entry name" value="RNA POLYMERASE SIGMA FACTOR SIGV"/>
    <property type="match status" value="1"/>
</dbReference>
<dbReference type="InterPro" id="IPR039425">
    <property type="entry name" value="RNA_pol_sigma-70-like"/>
</dbReference>
<reference evidence="9 10" key="1">
    <citation type="submission" date="2020-07" db="EMBL/GenBank/DDBJ databases">
        <title>Genomic Encyclopedia of Type Strains, Phase IV (KMG-IV): sequencing the most valuable type-strain genomes for metagenomic binning, comparative biology and taxonomic classification.</title>
        <authorList>
            <person name="Goeker M."/>
        </authorList>
    </citation>
    <scope>NUCLEOTIDE SEQUENCE [LARGE SCALE GENOMIC DNA]</scope>
    <source>
        <strain evidence="9 10">DSM 25220</strain>
    </source>
</reference>
<name>A0A7W0BX56_9BACL</name>
<feature type="domain" description="RNA polymerase sigma factor 70 region 4 type 2" evidence="8">
    <location>
        <begin position="112"/>
        <end position="164"/>
    </location>
</feature>
<keyword evidence="10" id="KW-1185">Reference proteome</keyword>
<dbReference type="Proteomes" id="UP000580891">
    <property type="component" value="Unassembled WGS sequence"/>
</dbReference>
<dbReference type="GO" id="GO:0016987">
    <property type="term" value="F:sigma factor activity"/>
    <property type="evidence" value="ECO:0007669"/>
    <property type="project" value="UniProtKB-KW"/>
</dbReference>
<evidence type="ECO:0000259" key="7">
    <source>
        <dbReference type="Pfam" id="PF04542"/>
    </source>
</evidence>
<feature type="domain" description="RNA polymerase sigma-70 region 2" evidence="7">
    <location>
        <begin position="16"/>
        <end position="82"/>
    </location>
</feature>
<comment type="caution">
    <text evidence="9">The sequence shown here is derived from an EMBL/GenBank/DDBJ whole genome shotgun (WGS) entry which is preliminary data.</text>
</comment>
<protein>
    <recommendedName>
        <fullName evidence="6">RNA polymerase sigma factor</fullName>
    </recommendedName>
</protein>